<sequence length="123" mass="12840">MLYDRAAGLGLLPLVEVHTADEARRAVDLGAELIGVNNRDLKTLDVDLGRFEQLVGLVPDTAIKVCESGIATVDDVVRVRDAGADTVLVGEMLVRSGDPAAAVHAMMAATSAAGSREMGNPNE</sequence>
<comment type="pathway">
    <text evidence="2">Amino-acid biosynthesis; L-tryptophan biosynthesis; L-tryptophan from chorismate: step 4/5.</text>
</comment>
<evidence type="ECO:0000313" key="10">
    <source>
        <dbReference type="EMBL" id="ERK60350.1"/>
    </source>
</evidence>
<feature type="domain" description="Indole-3-glycerol phosphate synthase" evidence="9">
    <location>
        <begin position="2"/>
        <end position="105"/>
    </location>
</feature>
<evidence type="ECO:0000256" key="2">
    <source>
        <dbReference type="ARBA" id="ARBA00004696"/>
    </source>
</evidence>
<evidence type="ECO:0000256" key="3">
    <source>
        <dbReference type="ARBA" id="ARBA00012362"/>
    </source>
</evidence>
<dbReference type="Pfam" id="PF00218">
    <property type="entry name" value="IGPS"/>
    <property type="match status" value="1"/>
</dbReference>
<dbReference type="InterPro" id="IPR013798">
    <property type="entry name" value="Indole-3-glycerol_P_synth_dom"/>
</dbReference>
<keyword evidence="5" id="KW-0210">Decarboxylase</keyword>
<accession>U2QBW7</accession>
<evidence type="ECO:0000256" key="4">
    <source>
        <dbReference type="ARBA" id="ARBA00022605"/>
    </source>
</evidence>
<dbReference type="PANTHER" id="PTHR22854:SF2">
    <property type="entry name" value="INDOLE-3-GLYCEROL-PHOSPHATE SYNTHASE"/>
    <property type="match status" value="1"/>
</dbReference>
<evidence type="ECO:0000256" key="5">
    <source>
        <dbReference type="ARBA" id="ARBA00022793"/>
    </source>
</evidence>
<dbReference type="GO" id="GO:0004425">
    <property type="term" value="F:indole-3-glycerol-phosphate synthase activity"/>
    <property type="evidence" value="ECO:0007669"/>
    <property type="project" value="UniProtKB-EC"/>
</dbReference>
<dbReference type="UniPathway" id="UPA00035">
    <property type="reaction ID" value="UER00043"/>
</dbReference>
<dbReference type="Proteomes" id="UP000017052">
    <property type="component" value="Unassembled WGS sequence"/>
</dbReference>
<dbReference type="InterPro" id="IPR011060">
    <property type="entry name" value="RibuloseP-bd_barrel"/>
</dbReference>
<comment type="caution">
    <text evidence="10">The sequence shown here is derived from an EMBL/GenBank/DDBJ whole genome shotgun (WGS) entry which is preliminary data.</text>
</comment>
<organism evidence="10 11">
    <name type="scientific">Propionibacterium acidifaciens F0233</name>
    <dbReference type="NCBI Taxonomy" id="553198"/>
    <lineage>
        <taxon>Bacteria</taxon>
        <taxon>Bacillati</taxon>
        <taxon>Actinomycetota</taxon>
        <taxon>Actinomycetes</taxon>
        <taxon>Propionibacteriales</taxon>
        <taxon>Propionibacteriaceae</taxon>
        <taxon>Propionibacterium</taxon>
    </lineage>
</organism>
<keyword evidence="4" id="KW-0028">Amino-acid biosynthesis</keyword>
<reference evidence="10" key="1">
    <citation type="submission" date="2013-08" db="EMBL/GenBank/DDBJ databases">
        <authorList>
            <person name="Durkin A.S."/>
            <person name="Haft D.R."/>
            <person name="McCorrison J."/>
            <person name="Torralba M."/>
            <person name="Gillis M."/>
            <person name="Haft D.H."/>
            <person name="Methe B."/>
            <person name="Sutton G."/>
            <person name="Nelson K.E."/>
        </authorList>
    </citation>
    <scope>NUCLEOTIDE SEQUENCE [LARGE SCALE GENOMIC DNA]</scope>
    <source>
        <strain evidence="10">F0233</strain>
    </source>
</reference>
<evidence type="ECO:0000256" key="1">
    <source>
        <dbReference type="ARBA" id="ARBA00001633"/>
    </source>
</evidence>
<proteinExistence type="predicted"/>
<dbReference type="GO" id="GO:0000162">
    <property type="term" value="P:L-tryptophan biosynthetic process"/>
    <property type="evidence" value="ECO:0007669"/>
    <property type="project" value="UniProtKB-UniPathway"/>
</dbReference>
<keyword evidence="8" id="KW-0456">Lyase</keyword>
<dbReference type="EMBL" id="ACVN02000088">
    <property type="protein sequence ID" value="ERK60350.1"/>
    <property type="molecule type" value="Genomic_DNA"/>
</dbReference>
<name>U2QBW7_9ACTN</name>
<gene>
    <name evidence="10" type="ORF">HMPREF0682_2968</name>
</gene>
<evidence type="ECO:0000256" key="8">
    <source>
        <dbReference type="ARBA" id="ARBA00023239"/>
    </source>
</evidence>
<evidence type="ECO:0000256" key="6">
    <source>
        <dbReference type="ARBA" id="ARBA00022822"/>
    </source>
</evidence>
<dbReference type="EC" id="4.1.1.48" evidence="3"/>
<dbReference type="PANTHER" id="PTHR22854">
    <property type="entry name" value="TRYPTOPHAN BIOSYNTHESIS PROTEIN"/>
    <property type="match status" value="1"/>
</dbReference>
<keyword evidence="7" id="KW-0057">Aromatic amino acid biosynthesis</keyword>
<keyword evidence="11" id="KW-1185">Reference proteome</keyword>
<keyword evidence="6" id="KW-0822">Tryptophan biosynthesis</keyword>
<protein>
    <recommendedName>
        <fullName evidence="3">indole-3-glycerol-phosphate synthase</fullName>
        <ecNumber evidence="3">4.1.1.48</ecNumber>
    </recommendedName>
</protein>
<evidence type="ECO:0000313" key="11">
    <source>
        <dbReference type="Proteomes" id="UP000017052"/>
    </source>
</evidence>
<dbReference type="AlphaFoldDB" id="U2QBW7"/>
<comment type="catalytic activity">
    <reaction evidence="1">
        <text>1-(2-carboxyphenylamino)-1-deoxy-D-ribulose 5-phosphate + H(+) = (1S,2R)-1-C-(indol-3-yl)glycerol 3-phosphate + CO2 + H2O</text>
        <dbReference type="Rhea" id="RHEA:23476"/>
        <dbReference type="ChEBI" id="CHEBI:15377"/>
        <dbReference type="ChEBI" id="CHEBI:15378"/>
        <dbReference type="ChEBI" id="CHEBI:16526"/>
        <dbReference type="ChEBI" id="CHEBI:58613"/>
        <dbReference type="ChEBI" id="CHEBI:58866"/>
        <dbReference type="EC" id="4.1.1.48"/>
    </reaction>
</comment>
<evidence type="ECO:0000256" key="7">
    <source>
        <dbReference type="ARBA" id="ARBA00023141"/>
    </source>
</evidence>
<dbReference type="InterPro" id="IPR045186">
    <property type="entry name" value="Indole-3-glycerol_P_synth"/>
</dbReference>
<dbReference type="SUPFAM" id="SSF51366">
    <property type="entry name" value="Ribulose-phoshate binding barrel"/>
    <property type="match status" value="1"/>
</dbReference>
<evidence type="ECO:0000259" key="9">
    <source>
        <dbReference type="Pfam" id="PF00218"/>
    </source>
</evidence>
<dbReference type="GO" id="GO:0004640">
    <property type="term" value="F:phosphoribosylanthranilate isomerase activity"/>
    <property type="evidence" value="ECO:0007669"/>
    <property type="project" value="TreeGrafter"/>
</dbReference>
<dbReference type="Gene3D" id="3.20.20.70">
    <property type="entry name" value="Aldolase class I"/>
    <property type="match status" value="1"/>
</dbReference>
<dbReference type="InterPro" id="IPR013785">
    <property type="entry name" value="Aldolase_TIM"/>
</dbReference>